<keyword evidence="1" id="KW-0472">Membrane</keyword>
<feature type="transmembrane region" description="Helical" evidence="1">
    <location>
        <begin position="60"/>
        <end position="81"/>
    </location>
</feature>
<gene>
    <name evidence="2" type="ORF">GGQ96_003862</name>
</gene>
<proteinExistence type="predicted"/>
<accession>A0A7W7AMB6</accession>
<evidence type="ECO:0000256" key="1">
    <source>
        <dbReference type="SAM" id="Phobius"/>
    </source>
</evidence>
<protein>
    <recommendedName>
        <fullName evidence="4">DUF3325 domain-containing protein</fullName>
    </recommendedName>
</protein>
<dbReference type="EMBL" id="JACHNY010000013">
    <property type="protein sequence ID" value="MBB4619703.1"/>
    <property type="molecule type" value="Genomic_DNA"/>
</dbReference>
<evidence type="ECO:0008006" key="4">
    <source>
        <dbReference type="Google" id="ProtNLM"/>
    </source>
</evidence>
<keyword evidence="3" id="KW-1185">Reference proteome</keyword>
<comment type="caution">
    <text evidence="2">The sequence shown here is derived from an EMBL/GenBank/DDBJ whole genome shotgun (WGS) entry which is preliminary data.</text>
</comment>
<feature type="transmembrane region" description="Helical" evidence="1">
    <location>
        <begin position="35"/>
        <end position="53"/>
    </location>
</feature>
<organism evidence="2 3">
    <name type="scientific">Sphingomonas abaci</name>
    <dbReference type="NCBI Taxonomy" id="237611"/>
    <lineage>
        <taxon>Bacteria</taxon>
        <taxon>Pseudomonadati</taxon>
        <taxon>Pseudomonadota</taxon>
        <taxon>Alphaproteobacteria</taxon>
        <taxon>Sphingomonadales</taxon>
        <taxon>Sphingomonadaceae</taxon>
        <taxon>Sphingomonas</taxon>
    </lineage>
</organism>
<dbReference type="RefSeq" id="WP_184116945.1">
    <property type="nucleotide sequence ID" value="NZ_JACHNY010000013.1"/>
</dbReference>
<dbReference type="Proteomes" id="UP000574769">
    <property type="component" value="Unassembled WGS sequence"/>
</dbReference>
<evidence type="ECO:0000313" key="2">
    <source>
        <dbReference type="EMBL" id="MBB4619703.1"/>
    </source>
</evidence>
<evidence type="ECO:0000313" key="3">
    <source>
        <dbReference type="Proteomes" id="UP000574769"/>
    </source>
</evidence>
<sequence>MLESVLTCLIGWLLLAAASFRIRRDLGLTAGEARWLRVAGVVVLTATLWRCGAPISGERWVRFLGAAGVSGVATVLILSAAPRPRLRRR</sequence>
<keyword evidence="1" id="KW-1133">Transmembrane helix</keyword>
<keyword evidence="1" id="KW-0812">Transmembrane</keyword>
<reference evidence="2 3" key="1">
    <citation type="submission" date="2020-08" db="EMBL/GenBank/DDBJ databases">
        <title>Genomic Encyclopedia of Type Strains, Phase IV (KMG-IV): sequencing the most valuable type-strain genomes for metagenomic binning, comparative biology and taxonomic classification.</title>
        <authorList>
            <person name="Goeker M."/>
        </authorList>
    </citation>
    <scope>NUCLEOTIDE SEQUENCE [LARGE SCALE GENOMIC DNA]</scope>
    <source>
        <strain evidence="2 3">DSM 15867</strain>
    </source>
</reference>
<name>A0A7W7AMB6_9SPHN</name>
<dbReference type="AlphaFoldDB" id="A0A7W7AMB6"/>